<evidence type="ECO:0000256" key="1">
    <source>
        <dbReference type="ARBA" id="ARBA00022729"/>
    </source>
</evidence>
<evidence type="ECO:0000259" key="3">
    <source>
        <dbReference type="Pfam" id="PF02563"/>
    </source>
</evidence>
<dbReference type="Proteomes" id="UP000271125">
    <property type="component" value="Unassembled WGS sequence"/>
</dbReference>
<dbReference type="InterPro" id="IPR049712">
    <property type="entry name" value="Poly_export"/>
</dbReference>
<dbReference type="InterPro" id="IPR003715">
    <property type="entry name" value="Poly_export_N"/>
</dbReference>
<sequence>MYKLYVQLILLIFIGCLLYAGNTIRSGDRFKVEVFNHEELSGDFVVNDDGYLYMPLIDTIYVKGLNFNIAREIILKKYSEYLKSPNIIIVPIFRISILGEINTPGIYNISGIESVSEIVAMAGGLTDKANPASAKLLRRGKVIAKFNIYKTTTDELARKNVTISPQDVIIISRRFMPTLQEWSVIVSSALSLATLLTLIISLNR</sequence>
<feature type="domain" description="Soluble ligand binding" evidence="4">
    <location>
        <begin position="95"/>
        <end position="141"/>
    </location>
</feature>
<gene>
    <name evidence="5" type="ORF">DRP43_00060</name>
</gene>
<dbReference type="EMBL" id="QNBD01000002">
    <property type="protein sequence ID" value="RKX72675.1"/>
    <property type="molecule type" value="Genomic_DNA"/>
</dbReference>
<dbReference type="PANTHER" id="PTHR33619">
    <property type="entry name" value="POLYSACCHARIDE EXPORT PROTEIN GFCE-RELATED"/>
    <property type="match status" value="1"/>
</dbReference>
<feature type="transmembrane region" description="Helical" evidence="2">
    <location>
        <begin position="182"/>
        <end position="202"/>
    </location>
</feature>
<name>A0A660SPC4_UNCT6</name>
<dbReference type="InterPro" id="IPR019554">
    <property type="entry name" value="Soluble_ligand-bd"/>
</dbReference>
<evidence type="ECO:0000313" key="5">
    <source>
        <dbReference type="EMBL" id="RKX72675.1"/>
    </source>
</evidence>
<evidence type="ECO:0000259" key="4">
    <source>
        <dbReference type="Pfam" id="PF10531"/>
    </source>
</evidence>
<dbReference type="PANTHER" id="PTHR33619:SF3">
    <property type="entry name" value="POLYSACCHARIDE EXPORT PROTEIN GFCE-RELATED"/>
    <property type="match status" value="1"/>
</dbReference>
<dbReference type="Pfam" id="PF02563">
    <property type="entry name" value="Poly_export"/>
    <property type="match status" value="1"/>
</dbReference>
<dbReference type="Gene3D" id="3.10.560.10">
    <property type="entry name" value="Outer membrane lipoprotein wza domain like"/>
    <property type="match status" value="1"/>
</dbReference>
<organism evidence="5 6">
    <name type="scientific">candidate division TA06 bacterium</name>
    <dbReference type="NCBI Taxonomy" id="2250710"/>
    <lineage>
        <taxon>Bacteria</taxon>
        <taxon>Bacteria division TA06</taxon>
    </lineage>
</organism>
<keyword evidence="1" id="KW-0732">Signal</keyword>
<reference evidence="5 6" key="1">
    <citation type="submission" date="2018-06" db="EMBL/GenBank/DDBJ databases">
        <title>Extensive metabolic versatility and redundancy in microbially diverse, dynamic hydrothermal sediments.</title>
        <authorList>
            <person name="Dombrowski N."/>
            <person name="Teske A."/>
            <person name="Baker B.J."/>
        </authorList>
    </citation>
    <scope>NUCLEOTIDE SEQUENCE [LARGE SCALE GENOMIC DNA]</scope>
    <source>
        <strain evidence="5">B10_G13</strain>
    </source>
</reference>
<keyword evidence="2" id="KW-1133">Transmembrane helix</keyword>
<dbReference type="PROSITE" id="PS51257">
    <property type="entry name" value="PROKAR_LIPOPROTEIN"/>
    <property type="match status" value="1"/>
</dbReference>
<dbReference type="Pfam" id="PF10531">
    <property type="entry name" value="SLBB"/>
    <property type="match status" value="1"/>
</dbReference>
<evidence type="ECO:0000313" key="6">
    <source>
        <dbReference type="Proteomes" id="UP000271125"/>
    </source>
</evidence>
<keyword evidence="2" id="KW-0812">Transmembrane</keyword>
<keyword evidence="2" id="KW-0472">Membrane</keyword>
<feature type="domain" description="Polysaccharide export protein N-terminal" evidence="3">
    <location>
        <begin position="23"/>
        <end position="88"/>
    </location>
</feature>
<proteinExistence type="predicted"/>
<comment type="caution">
    <text evidence="5">The sequence shown here is derived from an EMBL/GenBank/DDBJ whole genome shotgun (WGS) entry which is preliminary data.</text>
</comment>
<evidence type="ECO:0000256" key="2">
    <source>
        <dbReference type="SAM" id="Phobius"/>
    </source>
</evidence>
<dbReference type="GO" id="GO:0015159">
    <property type="term" value="F:polysaccharide transmembrane transporter activity"/>
    <property type="evidence" value="ECO:0007669"/>
    <property type="project" value="InterPro"/>
</dbReference>
<protein>
    <submittedName>
        <fullName evidence="5">Uncharacterized protein</fullName>
    </submittedName>
</protein>
<accession>A0A660SPC4</accession>
<dbReference type="Gene3D" id="3.30.1950.10">
    <property type="entry name" value="wza like domain"/>
    <property type="match status" value="1"/>
</dbReference>
<dbReference type="AlphaFoldDB" id="A0A660SPC4"/>